<reference evidence="1 2" key="1">
    <citation type="submission" date="2019-04" db="EMBL/GenBank/DDBJ databases">
        <title>Phreatobacter aquaticus sp. nov.</title>
        <authorList>
            <person name="Choi A."/>
        </authorList>
    </citation>
    <scope>NUCLEOTIDE SEQUENCE [LARGE SCALE GENOMIC DNA]</scope>
    <source>
        <strain evidence="1 2">KCTC 52518</strain>
    </source>
</reference>
<accession>A0A4D7B0I5</accession>
<dbReference type="InterPro" id="IPR032710">
    <property type="entry name" value="NTF2-like_dom_sf"/>
</dbReference>
<dbReference type="AlphaFoldDB" id="A0A4D7B0I5"/>
<dbReference type="PANTHER" id="PTHR38436">
    <property type="entry name" value="POLYKETIDE CYCLASE SNOAL-LIKE DOMAIN"/>
    <property type="match status" value="1"/>
</dbReference>
<dbReference type="InterPro" id="IPR009959">
    <property type="entry name" value="Cyclase_SnoaL-like"/>
</dbReference>
<sequence>MSHQTEIVTLFYKAMWDHADKSLIPTIFHEDFTFRGSLGPVLTGHDQFAGYVDYVTGALGSYTSDILELVEQDNRVAGRLRFHGFHKGELFGFAPTGKHVAWQGAPFFTFEGDKVRDLWVLGDVHGLIEQLKANQVAWTPGSA</sequence>
<dbReference type="SUPFAM" id="SSF54427">
    <property type="entry name" value="NTF2-like"/>
    <property type="match status" value="1"/>
</dbReference>
<keyword evidence="2" id="KW-1185">Reference proteome</keyword>
<dbReference type="RefSeq" id="WP_136958988.1">
    <property type="nucleotide sequence ID" value="NZ_CP039690.1"/>
</dbReference>
<dbReference type="GO" id="GO:0030638">
    <property type="term" value="P:polyketide metabolic process"/>
    <property type="evidence" value="ECO:0007669"/>
    <property type="project" value="InterPro"/>
</dbReference>
<gene>
    <name evidence="1" type="ORF">E8M01_04330</name>
</gene>
<proteinExistence type="predicted"/>
<evidence type="ECO:0000313" key="1">
    <source>
        <dbReference type="EMBL" id="QCI63530.1"/>
    </source>
</evidence>
<dbReference type="OrthoDB" id="129343at2"/>
<dbReference type="EMBL" id="CP039690">
    <property type="protein sequence ID" value="QCI63530.1"/>
    <property type="molecule type" value="Genomic_DNA"/>
</dbReference>
<dbReference type="KEGG" id="pstg:E8M01_04330"/>
<dbReference type="Pfam" id="PF07366">
    <property type="entry name" value="SnoaL"/>
    <property type="match status" value="1"/>
</dbReference>
<dbReference type="PANTHER" id="PTHR38436:SF1">
    <property type="entry name" value="ESTER CYCLASE"/>
    <property type="match status" value="1"/>
</dbReference>
<evidence type="ECO:0000313" key="2">
    <source>
        <dbReference type="Proteomes" id="UP000298781"/>
    </source>
</evidence>
<dbReference type="Proteomes" id="UP000298781">
    <property type="component" value="Chromosome"/>
</dbReference>
<protein>
    <submittedName>
        <fullName evidence="1">Ester cyclase</fullName>
    </submittedName>
</protein>
<name>A0A4D7B0I5_9HYPH</name>
<dbReference type="Gene3D" id="3.10.450.50">
    <property type="match status" value="1"/>
</dbReference>
<organism evidence="1 2">
    <name type="scientific">Phreatobacter stygius</name>
    <dbReference type="NCBI Taxonomy" id="1940610"/>
    <lineage>
        <taxon>Bacteria</taxon>
        <taxon>Pseudomonadati</taxon>
        <taxon>Pseudomonadota</taxon>
        <taxon>Alphaproteobacteria</taxon>
        <taxon>Hyphomicrobiales</taxon>
        <taxon>Phreatobacteraceae</taxon>
        <taxon>Phreatobacter</taxon>
    </lineage>
</organism>